<feature type="compositionally biased region" description="Acidic residues" evidence="4">
    <location>
        <begin position="61"/>
        <end position="76"/>
    </location>
</feature>
<dbReference type="Gene3D" id="3.40.50.150">
    <property type="entry name" value="Vaccinia Virus protein VP39"/>
    <property type="match status" value="1"/>
</dbReference>
<dbReference type="AlphaFoldDB" id="A0AAV1Y8P0"/>
<accession>A0AAV1Y8P0</accession>
<evidence type="ECO:0000256" key="1">
    <source>
        <dbReference type="ARBA" id="ARBA00022603"/>
    </source>
</evidence>
<keyword evidence="5" id="KW-1133">Transmembrane helix</keyword>
<keyword evidence="1" id="KW-0489">Methyltransferase</keyword>
<dbReference type="GO" id="GO:0016435">
    <property type="term" value="F:rRNA (guanine) methyltransferase activity"/>
    <property type="evidence" value="ECO:0007669"/>
    <property type="project" value="InterPro"/>
</dbReference>
<feature type="region of interest" description="Disordered" evidence="4">
    <location>
        <begin position="53"/>
        <end position="98"/>
    </location>
</feature>
<keyword evidence="3" id="KW-0949">S-adenosyl-L-methionine</keyword>
<keyword evidence="2" id="KW-0808">Transferase</keyword>
<keyword evidence="5" id="KW-0472">Membrane</keyword>
<evidence type="ECO:0000256" key="4">
    <source>
        <dbReference type="SAM" id="MobiDB-lite"/>
    </source>
</evidence>
<protein>
    <recommendedName>
        <fullName evidence="6">18S rRNA (guanine(1575)-N(7))-methyltransferase Bud23 C-terminal domain-containing protein</fullName>
    </recommendedName>
</protein>
<feature type="compositionally biased region" description="Basic residues" evidence="4">
    <location>
        <begin position="85"/>
        <end position="97"/>
    </location>
</feature>
<dbReference type="InterPro" id="IPR022238">
    <property type="entry name" value="Bud23_C"/>
</dbReference>
<proteinExistence type="predicted"/>
<name>A0AAV1Y8P0_LUPLU</name>
<dbReference type="PANTHER" id="PTHR12734:SF0">
    <property type="entry name" value="18S RRNA (GUANINE-N(7))-METHYLTRANSFERASE-RELATED"/>
    <property type="match status" value="1"/>
</dbReference>
<dbReference type="Proteomes" id="UP001497480">
    <property type="component" value="Unassembled WGS sequence"/>
</dbReference>
<keyword evidence="8" id="KW-1185">Reference proteome</keyword>
<dbReference type="InterPro" id="IPR039769">
    <property type="entry name" value="Bud23-like"/>
</dbReference>
<evidence type="ECO:0000313" key="7">
    <source>
        <dbReference type="EMBL" id="CAL0330337.1"/>
    </source>
</evidence>
<keyword evidence="5" id="KW-0812">Transmembrane</keyword>
<evidence type="ECO:0000256" key="3">
    <source>
        <dbReference type="ARBA" id="ARBA00022691"/>
    </source>
</evidence>
<dbReference type="GO" id="GO:0005730">
    <property type="term" value="C:nucleolus"/>
    <property type="evidence" value="ECO:0007669"/>
    <property type="project" value="TreeGrafter"/>
</dbReference>
<sequence>MLVYPENIDQRDLILNAAMPAGFAGGIVVDFPHSSKKRKEFLVLTCGQRSMNASMPKGKDEDDESCSDDSIEDEENQTVCISDRHRPRKKVKANKNGKGREWIMRKKRTLVGNERTAFGLICAVCLSAVHICCHLYLWALQSASSLGPLDAVRNLHLRIFL</sequence>
<gene>
    <name evidence="7" type="ORF">LLUT_LOCUS31397</name>
</gene>
<evidence type="ECO:0000313" key="8">
    <source>
        <dbReference type="Proteomes" id="UP001497480"/>
    </source>
</evidence>
<dbReference type="InterPro" id="IPR029063">
    <property type="entry name" value="SAM-dependent_MTases_sf"/>
</dbReference>
<feature type="domain" description="18S rRNA (guanine(1575)-N(7))-methyltransferase Bud23 C-terminal" evidence="6">
    <location>
        <begin position="44"/>
        <end position="108"/>
    </location>
</feature>
<dbReference type="GO" id="GO:0070476">
    <property type="term" value="P:rRNA (guanine-N7)-methylation"/>
    <property type="evidence" value="ECO:0007669"/>
    <property type="project" value="InterPro"/>
</dbReference>
<feature type="transmembrane region" description="Helical" evidence="5">
    <location>
        <begin position="116"/>
        <end position="139"/>
    </location>
</feature>
<dbReference type="Pfam" id="PF12589">
    <property type="entry name" value="WBS_methylT"/>
    <property type="match status" value="1"/>
</dbReference>
<comment type="caution">
    <text evidence="7">The sequence shown here is derived from an EMBL/GenBank/DDBJ whole genome shotgun (WGS) entry which is preliminary data.</text>
</comment>
<evidence type="ECO:0000256" key="5">
    <source>
        <dbReference type="SAM" id="Phobius"/>
    </source>
</evidence>
<dbReference type="PANTHER" id="PTHR12734">
    <property type="entry name" value="METHYLTRANSFERASE-RELATED"/>
    <property type="match status" value="1"/>
</dbReference>
<dbReference type="EMBL" id="CAXHTB010000022">
    <property type="protein sequence ID" value="CAL0330337.1"/>
    <property type="molecule type" value="Genomic_DNA"/>
</dbReference>
<evidence type="ECO:0000259" key="6">
    <source>
        <dbReference type="Pfam" id="PF12589"/>
    </source>
</evidence>
<evidence type="ECO:0000256" key="2">
    <source>
        <dbReference type="ARBA" id="ARBA00022679"/>
    </source>
</evidence>
<organism evidence="7 8">
    <name type="scientific">Lupinus luteus</name>
    <name type="common">European yellow lupine</name>
    <dbReference type="NCBI Taxonomy" id="3873"/>
    <lineage>
        <taxon>Eukaryota</taxon>
        <taxon>Viridiplantae</taxon>
        <taxon>Streptophyta</taxon>
        <taxon>Embryophyta</taxon>
        <taxon>Tracheophyta</taxon>
        <taxon>Spermatophyta</taxon>
        <taxon>Magnoliopsida</taxon>
        <taxon>eudicotyledons</taxon>
        <taxon>Gunneridae</taxon>
        <taxon>Pentapetalae</taxon>
        <taxon>rosids</taxon>
        <taxon>fabids</taxon>
        <taxon>Fabales</taxon>
        <taxon>Fabaceae</taxon>
        <taxon>Papilionoideae</taxon>
        <taxon>50 kb inversion clade</taxon>
        <taxon>genistoids sensu lato</taxon>
        <taxon>core genistoids</taxon>
        <taxon>Genisteae</taxon>
        <taxon>Lupinus</taxon>
    </lineage>
</organism>
<reference evidence="7 8" key="1">
    <citation type="submission" date="2024-03" db="EMBL/GenBank/DDBJ databases">
        <authorList>
            <person name="Martinez-Hernandez J."/>
        </authorList>
    </citation>
    <scope>NUCLEOTIDE SEQUENCE [LARGE SCALE GENOMIC DNA]</scope>
</reference>